<protein>
    <submittedName>
        <fullName evidence="1">Uncharacterized protein</fullName>
    </submittedName>
</protein>
<sequence>MPKAKHIAPNEIIHTPDVFASGVDVHDWEDWIRMTFWADARPGIDDGDAKHERRVVAHVVIPRSSLPNLMRSLRQSAGHREEPRRHS</sequence>
<organism evidence="1 2">
    <name type="scientific">Chelatococcus caeni</name>
    <dbReference type="NCBI Taxonomy" id="1348468"/>
    <lineage>
        <taxon>Bacteria</taxon>
        <taxon>Pseudomonadati</taxon>
        <taxon>Pseudomonadota</taxon>
        <taxon>Alphaproteobacteria</taxon>
        <taxon>Hyphomicrobiales</taxon>
        <taxon>Chelatococcaceae</taxon>
        <taxon>Chelatococcus</taxon>
    </lineage>
</organism>
<accession>A0A840BV71</accession>
<dbReference type="EMBL" id="JACIEN010000002">
    <property type="protein sequence ID" value="MBB4017351.1"/>
    <property type="molecule type" value="Genomic_DNA"/>
</dbReference>
<reference evidence="1 2" key="1">
    <citation type="submission" date="2020-08" db="EMBL/GenBank/DDBJ databases">
        <title>Genomic Encyclopedia of Type Strains, Phase IV (KMG-IV): sequencing the most valuable type-strain genomes for metagenomic binning, comparative biology and taxonomic classification.</title>
        <authorList>
            <person name="Goeker M."/>
        </authorList>
    </citation>
    <scope>NUCLEOTIDE SEQUENCE [LARGE SCALE GENOMIC DNA]</scope>
    <source>
        <strain evidence="1 2">DSM 103737</strain>
    </source>
</reference>
<dbReference type="RefSeq" id="WP_183316708.1">
    <property type="nucleotide sequence ID" value="NZ_JACIEN010000002.1"/>
</dbReference>
<proteinExistence type="predicted"/>
<evidence type="ECO:0000313" key="2">
    <source>
        <dbReference type="Proteomes" id="UP000577362"/>
    </source>
</evidence>
<dbReference type="Proteomes" id="UP000577362">
    <property type="component" value="Unassembled WGS sequence"/>
</dbReference>
<comment type="caution">
    <text evidence="1">The sequence shown here is derived from an EMBL/GenBank/DDBJ whole genome shotgun (WGS) entry which is preliminary data.</text>
</comment>
<evidence type="ECO:0000313" key="1">
    <source>
        <dbReference type="EMBL" id="MBB4017351.1"/>
    </source>
</evidence>
<dbReference type="AlphaFoldDB" id="A0A840BV71"/>
<gene>
    <name evidence="1" type="ORF">GGR16_002380</name>
</gene>
<keyword evidence="2" id="KW-1185">Reference proteome</keyword>
<name>A0A840BV71_9HYPH</name>